<keyword evidence="6" id="KW-0378">Hydrolase</keyword>
<keyword evidence="5" id="KW-0058">Aromatic hydrocarbons catabolism</keyword>
<evidence type="ECO:0000256" key="3">
    <source>
        <dbReference type="ARBA" id="ARBA00010088"/>
    </source>
</evidence>
<evidence type="ECO:0000313" key="11">
    <source>
        <dbReference type="Proteomes" id="UP000838412"/>
    </source>
</evidence>
<accession>A0A8K0EC77</accession>
<evidence type="ECO:0000256" key="2">
    <source>
        <dbReference type="ARBA" id="ARBA00004111"/>
    </source>
</evidence>
<evidence type="ECO:0000313" key="10">
    <source>
        <dbReference type="EMBL" id="CAH1247674.1"/>
    </source>
</evidence>
<dbReference type="InterPro" id="IPR010497">
    <property type="entry name" value="Epoxide_hydro_N"/>
</dbReference>
<evidence type="ECO:0000256" key="8">
    <source>
        <dbReference type="SAM" id="Phobius"/>
    </source>
</evidence>
<name>A0A8K0EC77_BRALA</name>
<dbReference type="PIRSF" id="PIRSF001112">
    <property type="entry name" value="Epoxide_hydrolase"/>
    <property type="match status" value="1"/>
</dbReference>
<feature type="active site" description="Proton acceptor" evidence="7">
    <location>
        <position position="475"/>
    </location>
</feature>
<proteinExistence type="inferred from homology"/>
<dbReference type="EC" id="3.3.2.9" evidence="4"/>
<feature type="domain" description="Epoxide hydrolase N-terminal" evidence="9">
    <location>
        <begin position="100"/>
        <end position="203"/>
    </location>
</feature>
<dbReference type="Proteomes" id="UP000838412">
    <property type="component" value="Chromosome 16"/>
</dbReference>
<evidence type="ECO:0000256" key="4">
    <source>
        <dbReference type="ARBA" id="ARBA00012091"/>
    </source>
</evidence>
<evidence type="ECO:0000256" key="7">
    <source>
        <dbReference type="PIRSR" id="PIRSR001112-1"/>
    </source>
</evidence>
<evidence type="ECO:0000256" key="5">
    <source>
        <dbReference type="ARBA" id="ARBA00022797"/>
    </source>
</evidence>
<dbReference type="InterPro" id="IPR016292">
    <property type="entry name" value="Epoxide_hydrolase"/>
</dbReference>
<evidence type="ECO:0000256" key="6">
    <source>
        <dbReference type="ARBA" id="ARBA00022801"/>
    </source>
</evidence>
<comment type="catalytic activity">
    <reaction evidence="1">
        <text>1-(4-methoxyphenyl)-N-methyl-N-[(3-methyloxetan-3-yl)methyl]methanamine + H2O = 2-{[(4-methoxybenzyl)(methyl)amino]methyl}-2-methylpropane-1,3-diol</text>
        <dbReference type="Rhea" id="RHEA:55764"/>
        <dbReference type="ChEBI" id="CHEBI:15377"/>
        <dbReference type="ChEBI" id="CHEBI:139161"/>
        <dbReference type="ChEBI" id="CHEBI:139164"/>
        <dbReference type="EC" id="3.3.2.9"/>
    </reaction>
</comment>
<dbReference type="Pfam" id="PF06441">
    <property type="entry name" value="EHN"/>
    <property type="match status" value="1"/>
</dbReference>
<evidence type="ECO:0000256" key="1">
    <source>
        <dbReference type="ARBA" id="ARBA00000221"/>
    </source>
</evidence>
<dbReference type="EMBL" id="OV696701">
    <property type="protein sequence ID" value="CAH1247674.1"/>
    <property type="molecule type" value="Genomic_DNA"/>
</dbReference>
<keyword evidence="8" id="KW-0812">Transmembrane</keyword>
<dbReference type="GO" id="GO:0097176">
    <property type="term" value="P:epoxide metabolic process"/>
    <property type="evidence" value="ECO:0007669"/>
    <property type="project" value="TreeGrafter"/>
</dbReference>
<keyword evidence="11" id="KW-1185">Reference proteome</keyword>
<evidence type="ECO:0000259" key="9">
    <source>
        <dbReference type="Pfam" id="PF06441"/>
    </source>
</evidence>
<keyword evidence="8" id="KW-0472">Membrane</keyword>
<organism evidence="10 11">
    <name type="scientific">Branchiostoma lanceolatum</name>
    <name type="common">Common lancelet</name>
    <name type="synonym">Amphioxus lanceolatum</name>
    <dbReference type="NCBI Taxonomy" id="7740"/>
    <lineage>
        <taxon>Eukaryota</taxon>
        <taxon>Metazoa</taxon>
        <taxon>Chordata</taxon>
        <taxon>Cephalochordata</taxon>
        <taxon>Leptocardii</taxon>
        <taxon>Amphioxiformes</taxon>
        <taxon>Branchiostomatidae</taxon>
        <taxon>Branchiostoma</taxon>
    </lineage>
</organism>
<feature type="active site" description="Nucleophile" evidence="7">
    <location>
        <position position="272"/>
    </location>
</feature>
<gene>
    <name evidence="10" type="primary">EPHX1</name>
    <name evidence="10" type="ORF">BLAG_LOCUS9276</name>
</gene>
<keyword evidence="8" id="KW-1133">Transmembrane helix</keyword>
<dbReference type="SUPFAM" id="SSF53474">
    <property type="entry name" value="alpha/beta-Hydrolases"/>
    <property type="match status" value="1"/>
</dbReference>
<dbReference type="GO" id="GO:0033961">
    <property type="term" value="F:cis-stilbene-oxide hydrolase activity"/>
    <property type="evidence" value="ECO:0007669"/>
    <property type="project" value="UniProtKB-EC"/>
</dbReference>
<protein>
    <recommendedName>
        <fullName evidence="4">microsomal epoxide hydrolase</fullName>
        <ecNumber evidence="4">3.3.2.9</ecNumber>
    </recommendedName>
</protein>
<dbReference type="PANTHER" id="PTHR21661:SF35">
    <property type="entry name" value="EPOXIDE HYDROLASE"/>
    <property type="match status" value="1"/>
</dbReference>
<dbReference type="Gene3D" id="3.40.50.1820">
    <property type="entry name" value="alpha/beta hydrolase"/>
    <property type="match status" value="1"/>
</dbReference>
<comment type="similarity">
    <text evidence="3">Belongs to the peptidase S33 family.</text>
</comment>
<dbReference type="PRINTS" id="PR00412">
    <property type="entry name" value="EPOXHYDRLASE"/>
</dbReference>
<feature type="active site" description="Proton donor" evidence="7">
    <location>
        <position position="420"/>
    </location>
</feature>
<sequence length="504" mass="57026">MTCKARILVYLFSGKVEQRPTFARLGLENVLAAILRYFSGAMGWKLTTFFVVVAVAIAVLFSGVLETPPEPLEFQDNYWGRGAKPSPDTKEDEKVYGIIVNVSDSAIADLKNRLLSTRFFEALEDVQFQYGFHRDYMIDLVNYWKTQYDWRKQEAYLNTFLHYKTKIEGIDVHFIRVKPKLKPGQTAKPLLLVHGWPGSVFEFYKMIPMLVDPTSHGGSEDDVFEVIAPSIPGYGFSEVPHKKGFDQIAAGQMFLKLMERLGFEKFYVQGGDWGALITRSMALLKPSVIKGLHMNMPTVKFSAVYGFYLMLGSVAPSLAGLKEEDYDKVYPASRQLFFTLQESGYYHLQASKPDTVGFALNDSPVGLAAYILEKFSTWTNPANRDLADGGLEKYYTKDDMLTSVMIYWLTGTITSSMRFYKEEFAGKAMETNRMQVTVPTGIASFPHELGHNPEAFCRLFHPNLVHYTLMPDGGHFAAKEKPALLAEDIRTFVKKVESLKSKDE</sequence>
<dbReference type="OrthoDB" id="7130006at2759"/>
<reference evidence="10" key="1">
    <citation type="submission" date="2022-01" db="EMBL/GenBank/DDBJ databases">
        <authorList>
            <person name="Braso-Vives M."/>
        </authorList>
    </citation>
    <scope>NUCLEOTIDE SEQUENCE</scope>
</reference>
<comment type="subcellular location">
    <subcellularLocation>
        <location evidence="2">Microsome membrane</location>
        <topology evidence="2">Single-pass membrane protein</topology>
    </subcellularLocation>
</comment>
<dbReference type="PANTHER" id="PTHR21661">
    <property type="entry name" value="EPOXIDE HYDROLASE 1-RELATED"/>
    <property type="match status" value="1"/>
</dbReference>
<dbReference type="AlphaFoldDB" id="A0A8K0EC77"/>
<dbReference type="InterPro" id="IPR000639">
    <property type="entry name" value="Epox_hydrolase-like"/>
</dbReference>
<feature type="transmembrane region" description="Helical" evidence="8">
    <location>
        <begin position="46"/>
        <end position="65"/>
    </location>
</feature>
<dbReference type="InterPro" id="IPR029058">
    <property type="entry name" value="AB_hydrolase_fold"/>
</dbReference>